<dbReference type="Gene3D" id="3.90.550.10">
    <property type="entry name" value="Spore Coat Polysaccharide Biosynthesis Protein SpsA, Chain A"/>
    <property type="match status" value="1"/>
</dbReference>
<name>A0A3P3ZNG3_9ZZZZ</name>
<evidence type="ECO:0000256" key="2">
    <source>
        <dbReference type="ARBA" id="ARBA00022679"/>
    </source>
</evidence>
<evidence type="ECO:0000256" key="1">
    <source>
        <dbReference type="ARBA" id="ARBA00004370"/>
    </source>
</evidence>
<dbReference type="SUPFAM" id="SSF53448">
    <property type="entry name" value="Nucleotide-diphospho-sugar transferases"/>
    <property type="match status" value="1"/>
</dbReference>
<dbReference type="GO" id="GO:0016020">
    <property type="term" value="C:membrane"/>
    <property type="evidence" value="ECO:0007669"/>
    <property type="project" value="UniProtKB-SubCell"/>
</dbReference>
<evidence type="ECO:0000256" key="3">
    <source>
        <dbReference type="ARBA" id="ARBA00022695"/>
    </source>
</evidence>
<dbReference type="AlphaFoldDB" id="A0A3P3ZNG3"/>
<organism evidence="4">
    <name type="scientific">mine drainage metagenome</name>
    <dbReference type="NCBI Taxonomy" id="410659"/>
    <lineage>
        <taxon>unclassified sequences</taxon>
        <taxon>metagenomes</taxon>
        <taxon>ecological metagenomes</taxon>
    </lineage>
</organism>
<evidence type="ECO:0000313" key="4">
    <source>
        <dbReference type="EMBL" id="VAY88218.1"/>
    </source>
</evidence>
<dbReference type="GO" id="GO:0005829">
    <property type="term" value="C:cytosol"/>
    <property type="evidence" value="ECO:0007669"/>
    <property type="project" value="TreeGrafter"/>
</dbReference>
<dbReference type="HAMAP" id="MF_00057">
    <property type="entry name" value="KdsB"/>
    <property type="match status" value="1"/>
</dbReference>
<protein>
    <submittedName>
        <fullName evidence="4">3-deoxy-manno-octulosonate cytidylyltransferase</fullName>
        <ecNumber evidence="4">2.7.7.38</ecNumber>
    </submittedName>
</protein>
<dbReference type="EMBL" id="UOYP01000213">
    <property type="protein sequence ID" value="VAY88218.1"/>
    <property type="molecule type" value="Genomic_DNA"/>
</dbReference>
<dbReference type="PANTHER" id="PTHR42866">
    <property type="entry name" value="3-DEOXY-MANNO-OCTULOSONATE CYTIDYLYLTRANSFERASE"/>
    <property type="match status" value="1"/>
</dbReference>
<dbReference type="InterPro" id="IPR004528">
    <property type="entry name" value="KdsB"/>
</dbReference>
<sequence length="258" mass="28382">MTVPPFVALVPARMASTRFPGKVLADIAGTPMVLHCAQRAKESGASQVVIATDHAEVRQVAEAAGWTVVMTATTHETGTDRLAEAVAQLNLAPETLVVNVQGDEPLLDPATIRAVAQRLHERPDCALATAAYPITSRAHLEQKNAVKVVLDHQDLALYFSRSPIPWARDAWAQDAAFWPEDLPAWHHVGLYAYRVSFLRLFACLSPAPIERHEALEQLRALWYGYRIAVVRLMTAPLPGVDTPEDLERLCMAWATRVA</sequence>
<dbReference type="GO" id="GO:0044281">
    <property type="term" value="P:small molecule metabolic process"/>
    <property type="evidence" value="ECO:0007669"/>
    <property type="project" value="UniProtKB-ARBA"/>
</dbReference>
<dbReference type="GO" id="GO:0008690">
    <property type="term" value="F:3-deoxy-manno-octulosonate cytidylyltransferase activity"/>
    <property type="evidence" value="ECO:0007669"/>
    <property type="project" value="UniProtKB-EC"/>
</dbReference>
<comment type="subcellular location">
    <subcellularLocation>
        <location evidence="1">Membrane</location>
    </subcellularLocation>
</comment>
<dbReference type="NCBIfam" id="TIGR00466">
    <property type="entry name" value="kdsB"/>
    <property type="match status" value="1"/>
</dbReference>
<dbReference type="NCBIfam" id="NF003952">
    <property type="entry name" value="PRK05450.1-5"/>
    <property type="match status" value="1"/>
</dbReference>
<dbReference type="GO" id="GO:1901137">
    <property type="term" value="P:carbohydrate derivative biosynthetic process"/>
    <property type="evidence" value="ECO:0007669"/>
    <property type="project" value="UniProtKB-ARBA"/>
</dbReference>
<dbReference type="CDD" id="cd02517">
    <property type="entry name" value="CMP-KDO-Synthetase"/>
    <property type="match status" value="1"/>
</dbReference>
<dbReference type="FunFam" id="3.90.550.10:FF:000011">
    <property type="entry name" value="3-deoxy-manno-octulosonate cytidylyltransferase"/>
    <property type="match status" value="1"/>
</dbReference>
<dbReference type="InterPro" id="IPR003329">
    <property type="entry name" value="Cytidylyl_trans"/>
</dbReference>
<dbReference type="Pfam" id="PF02348">
    <property type="entry name" value="CTP_transf_3"/>
    <property type="match status" value="1"/>
</dbReference>
<dbReference type="EC" id="2.7.7.38" evidence="4"/>
<reference evidence="4" key="1">
    <citation type="submission" date="2018-10" db="EMBL/GenBank/DDBJ databases">
        <authorList>
            <person name="Plewniak F."/>
        </authorList>
    </citation>
    <scope>NUCLEOTIDE SEQUENCE</scope>
</reference>
<accession>A0A3P3ZNG3</accession>
<dbReference type="NCBIfam" id="NF009905">
    <property type="entry name" value="PRK13368.1"/>
    <property type="match status" value="1"/>
</dbReference>
<keyword evidence="3 4" id="KW-0548">Nucleotidyltransferase</keyword>
<proteinExistence type="inferred from homology"/>
<dbReference type="PANTHER" id="PTHR42866:SF2">
    <property type="entry name" value="3-DEOXY-MANNO-OCTULOSONATE CYTIDYLYLTRANSFERASE, MITOCHONDRIAL"/>
    <property type="match status" value="1"/>
</dbReference>
<keyword evidence="2 4" id="KW-0808">Transferase</keyword>
<gene>
    <name evidence="4" type="primary">kdsB</name>
    <name evidence="4" type="ORF">CARN8_2900006</name>
</gene>
<dbReference type="InterPro" id="IPR029044">
    <property type="entry name" value="Nucleotide-diphossugar_trans"/>
</dbReference>